<evidence type="ECO:0000256" key="2">
    <source>
        <dbReference type="ARBA" id="ARBA00009370"/>
    </source>
</evidence>
<keyword evidence="5 7" id="KW-0378">Hydrolase</keyword>
<comment type="caution">
    <text evidence="10">The sequence shown here is derived from an EMBL/GenBank/DDBJ whole genome shotgun (WGS) entry which is preliminary data.</text>
</comment>
<dbReference type="NCBIfam" id="TIGR02227">
    <property type="entry name" value="sigpep_I_bact"/>
    <property type="match status" value="1"/>
</dbReference>
<name>A0A5A9XPQ5_9BACT</name>
<dbReference type="Pfam" id="PF10502">
    <property type="entry name" value="Peptidase_S26"/>
    <property type="match status" value="1"/>
</dbReference>
<evidence type="ECO:0000256" key="8">
    <source>
        <dbReference type="SAM" id="MobiDB-lite"/>
    </source>
</evidence>
<dbReference type="InterPro" id="IPR019533">
    <property type="entry name" value="Peptidase_S26"/>
</dbReference>
<dbReference type="Gene3D" id="2.10.109.10">
    <property type="entry name" value="Umud Fragment, subunit A"/>
    <property type="match status" value="1"/>
</dbReference>
<evidence type="ECO:0000256" key="5">
    <source>
        <dbReference type="ARBA" id="ARBA00022801"/>
    </source>
</evidence>
<feature type="active site" evidence="6">
    <location>
        <position position="119"/>
    </location>
</feature>
<dbReference type="PROSITE" id="PS00761">
    <property type="entry name" value="SPASE_I_3"/>
    <property type="match status" value="1"/>
</dbReference>
<dbReference type="PANTHER" id="PTHR43390:SF1">
    <property type="entry name" value="CHLOROPLAST PROCESSING PEPTIDASE"/>
    <property type="match status" value="1"/>
</dbReference>
<keyword evidence="7" id="KW-0645">Protease</keyword>
<evidence type="ECO:0000313" key="11">
    <source>
        <dbReference type="Proteomes" id="UP000324298"/>
    </source>
</evidence>
<feature type="active site" evidence="6">
    <location>
        <position position="64"/>
    </location>
</feature>
<organism evidence="10 11">
    <name type="scientific">Oryzomonas rubra</name>
    <dbReference type="NCBI Taxonomy" id="2509454"/>
    <lineage>
        <taxon>Bacteria</taxon>
        <taxon>Pseudomonadati</taxon>
        <taxon>Thermodesulfobacteriota</taxon>
        <taxon>Desulfuromonadia</taxon>
        <taxon>Geobacterales</taxon>
        <taxon>Geobacteraceae</taxon>
        <taxon>Oryzomonas</taxon>
    </lineage>
</organism>
<feature type="transmembrane region" description="Helical" evidence="7">
    <location>
        <begin position="36"/>
        <end position="54"/>
    </location>
</feature>
<evidence type="ECO:0000256" key="7">
    <source>
        <dbReference type="RuleBase" id="RU362042"/>
    </source>
</evidence>
<dbReference type="Proteomes" id="UP000324298">
    <property type="component" value="Unassembled WGS sequence"/>
</dbReference>
<evidence type="ECO:0000256" key="1">
    <source>
        <dbReference type="ARBA" id="ARBA00000677"/>
    </source>
</evidence>
<dbReference type="OrthoDB" id="9815782at2"/>
<keyword evidence="11" id="KW-1185">Reference proteome</keyword>
<accession>A0A5A9XPQ5</accession>
<dbReference type="GO" id="GO:0016020">
    <property type="term" value="C:membrane"/>
    <property type="evidence" value="ECO:0007669"/>
    <property type="project" value="UniProtKB-SubCell"/>
</dbReference>
<evidence type="ECO:0000313" key="10">
    <source>
        <dbReference type="EMBL" id="KAA0894984.1"/>
    </source>
</evidence>
<dbReference type="SUPFAM" id="SSF51306">
    <property type="entry name" value="LexA/Signal peptidase"/>
    <property type="match status" value="1"/>
</dbReference>
<dbReference type="CDD" id="cd06530">
    <property type="entry name" value="S26_SPase_I"/>
    <property type="match status" value="1"/>
</dbReference>
<evidence type="ECO:0000256" key="3">
    <source>
        <dbReference type="ARBA" id="ARBA00013208"/>
    </source>
</evidence>
<dbReference type="EC" id="3.4.21.89" evidence="3 7"/>
<gene>
    <name evidence="10" type="primary">lepB</name>
    <name evidence="10" type="ORF">ET418_00240</name>
</gene>
<dbReference type="PRINTS" id="PR00727">
    <property type="entry name" value="LEADERPTASE"/>
</dbReference>
<feature type="domain" description="Peptidase S26" evidence="9">
    <location>
        <begin position="34"/>
        <end position="209"/>
    </location>
</feature>
<dbReference type="GO" id="GO:0009003">
    <property type="term" value="F:signal peptidase activity"/>
    <property type="evidence" value="ECO:0007669"/>
    <property type="project" value="UniProtKB-EC"/>
</dbReference>
<evidence type="ECO:0000256" key="4">
    <source>
        <dbReference type="ARBA" id="ARBA00019232"/>
    </source>
</evidence>
<dbReference type="InterPro" id="IPR019758">
    <property type="entry name" value="Pept_S26A_signal_pept_1_CS"/>
</dbReference>
<keyword evidence="7" id="KW-0812">Transmembrane</keyword>
<dbReference type="AlphaFoldDB" id="A0A5A9XPQ5"/>
<dbReference type="InterPro" id="IPR036286">
    <property type="entry name" value="LexA/Signal_pep-like_sf"/>
</dbReference>
<keyword evidence="7" id="KW-0472">Membrane</keyword>
<dbReference type="PANTHER" id="PTHR43390">
    <property type="entry name" value="SIGNAL PEPTIDASE I"/>
    <property type="match status" value="1"/>
</dbReference>
<dbReference type="RefSeq" id="WP_149305569.1">
    <property type="nucleotide sequence ID" value="NZ_SRSD01000001.1"/>
</dbReference>
<dbReference type="GO" id="GO:0006465">
    <property type="term" value="P:signal peptide processing"/>
    <property type="evidence" value="ECO:0007669"/>
    <property type="project" value="InterPro"/>
</dbReference>
<protein>
    <recommendedName>
        <fullName evidence="4 7">Signal peptidase I</fullName>
        <ecNumber evidence="3 7">3.4.21.89</ecNumber>
    </recommendedName>
</protein>
<feature type="region of interest" description="Disordered" evidence="8">
    <location>
        <begin position="1"/>
        <end position="22"/>
    </location>
</feature>
<reference evidence="10 11" key="1">
    <citation type="submission" date="2019-04" db="EMBL/GenBank/DDBJ databases">
        <title>Geobacter ruber sp. nov., ferric-reducing bacteria isolated from paddy soil.</title>
        <authorList>
            <person name="Xu Z."/>
            <person name="Masuda Y."/>
            <person name="Itoh H."/>
            <person name="Senoo K."/>
        </authorList>
    </citation>
    <scope>NUCLEOTIDE SEQUENCE [LARGE SCALE GENOMIC DNA]</scope>
    <source>
        <strain evidence="10 11">Red88</strain>
    </source>
</reference>
<dbReference type="EMBL" id="SRSD01000001">
    <property type="protein sequence ID" value="KAA0894984.1"/>
    <property type="molecule type" value="Genomic_DNA"/>
</dbReference>
<keyword evidence="7" id="KW-1133">Transmembrane helix</keyword>
<dbReference type="InterPro" id="IPR000223">
    <property type="entry name" value="Pept_S26A_signal_pept_1"/>
</dbReference>
<dbReference type="GO" id="GO:0004252">
    <property type="term" value="F:serine-type endopeptidase activity"/>
    <property type="evidence" value="ECO:0007669"/>
    <property type="project" value="InterPro"/>
</dbReference>
<comment type="subcellular location">
    <subcellularLocation>
        <location evidence="7">Membrane</location>
        <topology evidence="7">Single-pass type II membrane protein</topology>
    </subcellularLocation>
</comment>
<proteinExistence type="inferred from homology"/>
<evidence type="ECO:0000259" key="9">
    <source>
        <dbReference type="Pfam" id="PF10502"/>
    </source>
</evidence>
<evidence type="ECO:0000256" key="6">
    <source>
        <dbReference type="PIRSR" id="PIRSR600223-1"/>
    </source>
</evidence>
<comment type="catalytic activity">
    <reaction evidence="1 7">
        <text>Cleavage of hydrophobic, N-terminal signal or leader sequences from secreted and periplasmic proteins.</text>
        <dbReference type="EC" id="3.4.21.89"/>
    </reaction>
</comment>
<sequence length="228" mass="25972">MEDNSEISPQPSASSAEPTLNASAPDVKQKSIIREYAESIIIALLLALVIRTYLVQAFKIPSGSMEDTLAIGDHLLVNKFIYGTKLPFSDKRLLTLRDPRRGDVIVFEYPEDPSKDFIKRVIGTPGDVIEGKDKKVFVNGKPYENPHEVHKEKDVVPKEMNPRDTFGPVTVPPNSYFMMGDNRDRSYDSRFWGFVSRDKIKGLAFIKYWSWDKDKFRPRFGSIGKLIN</sequence>
<comment type="similarity">
    <text evidence="2 7">Belongs to the peptidase S26 family.</text>
</comment>